<dbReference type="EMBL" id="CAJOBO010003558">
    <property type="protein sequence ID" value="CAF4496467.1"/>
    <property type="molecule type" value="Genomic_DNA"/>
</dbReference>
<dbReference type="EMBL" id="CAJNYU010000667">
    <property type="protein sequence ID" value="CAF3380631.1"/>
    <property type="molecule type" value="Genomic_DNA"/>
</dbReference>
<evidence type="ECO:0000313" key="2">
    <source>
        <dbReference type="EMBL" id="CAF3384605.1"/>
    </source>
</evidence>
<comment type="caution">
    <text evidence="2">The sequence shown here is derived from an EMBL/GenBank/DDBJ whole genome shotgun (WGS) entry which is preliminary data.</text>
</comment>
<dbReference type="Proteomes" id="UP000663869">
    <property type="component" value="Unassembled WGS sequence"/>
</dbReference>
<evidence type="ECO:0000313" key="3">
    <source>
        <dbReference type="EMBL" id="CAF4476959.1"/>
    </source>
</evidence>
<accession>A0A817YTT8</accession>
<dbReference type="Proteomes" id="UP000663862">
    <property type="component" value="Unassembled WGS sequence"/>
</dbReference>
<organism evidence="2 5">
    <name type="scientific">Rotaria socialis</name>
    <dbReference type="NCBI Taxonomy" id="392032"/>
    <lineage>
        <taxon>Eukaryota</taxon>
        <taxon>Metazoa</taxon>
        <taxon>Spiralia</taxon>
        <taxon>Gnathifera</taxon>
        <taxon>Rotifera</taxon>
        <taxon>Eurotatoria</taxon>
        <taxon>Bdelloidea</taxon>
        <taxon>Philodinida</taxon>
        <taxon>Philodinidae</taxon>
        <taxon>Rotaria</taxon>
    </lineage>
</organism>
<sequence length="132" mass="15499">MSKNEQEKTTSSFTTYLSNIIKYINKYYLEHSLLTETLSIFGIFFLTELKEIEIPLISGVIEIDQIKFDQSERCVAILKLELDHHKLFEEMINLQSTFKEIASYRESLFVQMQNFVGVGGRNFNEIEEIDEE</sequence>
<reference evidence="2" key="1">
    <citation type="submission" date="2021-02" db="EMBL/GenBank/DDBJ databases">
        <authorList>
            <person name="Nowell W R."/>
        </authorList>
    </citation>
    <scope>NUCLEOTIDE SEQUENCE</scope>
</reference>
<name>A0A817YTT8_9BILA</name>
<evidence type="ECO:0000313" key="4">
    <source>
        <dbReference type="EMBL" id="CAF4496467.1"/>
    </source>
</evidence>
<proteinExistence type="predicted"/>
<dbReference type="AlphaFoldDB" id="A0A817YTT8"/>
<dbReference type="EMBL" id="CAJNYD010001979">
    <property type="protein sequence ID" value="CAF3384605.1"/>
    <property type="molecule type" value="Genomic_DNA"/>
</dbReference>
<protein>
    <submittedName>
        <fullName evidence="2">Uncharacterized protein</fullName>
    </submittedName>
</protein>
<dbReference type="EMBL" id="CAJOBQ010001320">
    <property type="protein sequence ID" value="CAF4476959.1"/>
    <property type="molecule type" value="Genomic_DNA"/>
</dbReference>
<evidence type="ECO:0000313" key="5">
    <source>
        <dbReference type="Proteomes" id="UP000663833"/>
    </source>
</evidence>
<dbReference type="Proteomes" id="UP000663851">
    <property type="component" value="Unassembled WGS sequence"/>
</dbReference>
<gene>
    <name evidence="1" type="ORF">FME351_LOCUS7207</name>
    <name evidence="4" type="ORF">HFQ381_LOCUS27438</name>
    <name evidence="2" type="ORF">LUA448_LOCUS16086</name>
    <name evidence="3" type="ORF">TSG867_LOCUS19137</name>
</gene>
<evidence type="ECO:0000313" key="1">
    <source>
        <dbReference type="EMBL" id="CAF3380631.1"/>
    </source>
</evidence>
<dbReference type="Proteomes" id="UP000663833">
    <property type="component" value="Unassembled WGS sequence"/>
</dbReference>